<evidence type="ECO:0000256" key="1">
    <source>
        <dbReference type="SAM" id="MobiDB-lite"/>
    </source>
</evidence>
<dbReference type="Proteomes" id="UP000302218">
    <property type="component" value="Chromosome"/>
</dbReference>
<feature type="compositionally biased region" description="Polar residues" evidence="1">
    <location>
        <begin position="43"/>
        <end position="54"/>
    </location>
</feature>
<gene>
    <name evidence="3" type="ORF">FEJ81_09590</name>
</gene>
<dbReference type="Pfam" id="PF25942">
    <property type="entry name" value="Ig_halo"/>
    <property type="match status" value="1"/>
</dbReference>
<dbReference type="EMBL" id="CP040330">
    <property type="protein sequence ID" value="QCS42599.1"/>
    <property type="molecule type" value="Genomic_DNA"/>
</dbReference>
<dbReference type="InterPro" id="IPR058929">
    <property type="entry name" value="Ig_halo"/>
</dbReference>
<organism evidence="3 4">
    <name type="scientific">Natrinema versiforme</name>
    <dbReference type="NCBI Taxonomy" id="88724"/>
    <lineage>
        <taxon>Archaea</taxon>
        <taxon>Methanobacteriati</taxon>
        <taxon>Methanobacteriota</taxon>
        <taxon>Stenosarchaea group</taxon>
        <taxon>Halobacteria</taxon>
        <taxon>Halobacteriales</taxon>
        <taxon>Natrialbaceae</taxon>
        <taxon>Natrinema</taxon>
    </lineage>
</organism>
<dbReference type="RefSeq" id="WP_138245082.1">
    <property type="nucleotide sequence ID" value="NZ_CP040330.1"/>
</dbReference>
<evidence type="ECO:0000313" key="3">
    <source>
        <dbReference type="EMBL" id="QCS42599.1"/>
    </source>
</evidence>
<accession>A0A4P8WGZ0</accession>
<protein>
    <recommendedName>
        <fullName evidence="2">Ig-like domain-containing protein</fullName>
    </recommendedName>
</protein>
<dbReference type="KEGG" id="nvr:FEJ81_09590"/>
<reference evidence="4" key="1">
    <citation type="submission" date="2019-05" db="EMBL/GenBank/DDBJ databases">
        <title>Genome sequence and methylation pattern of the halophilic Archaeon Natrinema versiforme BOL5-4.</title>
        <authorList>
            <person name="DasSarma P."/>
            <person name="Anton B.P."/>
            <person name="DasSarma S.L."/>
            <person name="Martinez F.L."/>
            <person name="Guzman D."/>
            <person name="Roberts R.J."/>
            <person name="DasSarma S."/>
        </authorList>
    </citation>
    <scope>NUCLEOTIDE SEQUENCE [LARGE SCALE GENOMIC DNA]</scope>
    <source>
        <strain evidence="4">BOL5-4</strain>
    </source>
</reference>
<name>A0A4P8WGZ0_9EURY</name>
<sequence length="244" mass="26316">MNRRSILATGGASLSLGLGLGGCLEMDRTTEPGSKSTDDGDNATENGSPKSTTEGEFEQCHLVSIDYESLPDAIRAEVDAALEDGRYETDDLLFDDAVDPDRSFVVVDGTPYDPRVEMDGETRTLELEATDTVRLPEPAVVSVTNSADRDHEVHVELTAADGERVVDETVSLEPGKERDLEATDEFGRYELTARARTGHEATDAFDARISDSRSDGTVAVTDDGIVATQSVADMLPCPWDARDD</sequence>
<feature type="domain" description="Ig-like" evidence="2">
    <location>
        <begin position="149"/>
        <end position="230"/>
    </location>
</feature>
<feature type="region of interest" description="Disordered" evidence="1">
    <location>
        <begin position="13"/>
        <end position="57"/>
    </location>
</feature>
<dbReference type="AlphaFoldDB" id="A0A4P8WGZ0"/>
<evidence type="ECO:0000259" key="2">
    <source>
        <dbReference type="Pfam" id="PF25942"/>
    </source>
</evidence>
<evidence type="ECO:0000313" key="4">
    <source>
        <dbReference type="Proteomes" id="UP000302218"/>
    </source>
</evidence>
<dbReference type="OrthoDB" id="203357at2157"/>
<dbReference type="PROSITE" id="PS51257">
    <property type="entry name" value="PROKAR_LIPOPROTEIN"/>
    <property type="match status" value="1"/>
</dbReference>
<dbReference type="GeneID" id="40265525"/>
<proteinExistence type="predicted"/>